<dbReference type="Proteomes" id="UP000824120">
    <property type="component" value="Chromosome 8"/>
</dbReference>
<reference evidence="2 3" key="1">
    <citation type="submission" date="2020-09" db="EMBL/GenBank/DDBJ databases">
        <title>De no assembly of potato wild relative species, Solanum commersonii.</title>
        <authorList>
            <person name="Cho K."/>
        </authorList>
    </citation>
    <scope>NUCLEOTIDE SEQUENCE [LARGE SCALE GENOMIC DNA]</scope>
    <source>
        <strain evidence="2">LZ3.2</strain>
        <tissue evidence="2">Leaf</tissue>
    </source>
</reference>
<dbReference type="EMBL" id="JACXVP010000008">
    <property type="protein sequence ID" value="KAG5589346.1"/>
    <property type="molecule type" value="Genomic_DNA"/>
</dbReference>
<evidence type="ECO:0000313" key="2">
    <source>
        <dbReference type="EMBL" id="KAG5589346.1"/>
    </source>
</evidence>
<name>A0A9J5XNE6_SOLCO</name>
<proteinExistence type="predicted"/>
<organism evidence="2 3">
    <name type="scientific">Solanum commersonii</name>
    <name type="common">Commerson's wild potato</name>
    <name type="synonym">Commerson's nightshade</name>
    <dbReference type="NCBI Taxonomy" id="4109"/>
    <lineage>
        <taxon>Eukaryota</taxon>
        <taxon>Viridiplantae</taxon>
        <taxon>Streptophyta</taxon>
        <taxon>Embryophyta</taxon>
        <taxon>Tracheophyta</taxon>
        <taxon>Spermatophyta</taxon>
        <taxon>Magnoliopsida</taxon>
        <taxon>eudicotyledons</taxon>
        <taxon>Gunneridae</taxon>
        <taxon>Pentapetalae</taxon>
        <taxon>asterids</taxon>
        <taxon>lamiids</taxon>
        <taxon>Solanales</taxon>
        <taxon>Solanaceae</taxon>
        <taxon>Solanoideae</taxon>
        <taxon>Solaneae</taxon>
        <taxon>Solanum</taxon>
    </lineage>
</organism>
<gene>
    <name evidence="2" type="ORF">H5410_039860</name>
</gene>
<evidence type="ECO:0000256" key="1">
    <source>
        <dbReference type="SAM" id="MobiDB-lite"/>
    </source>
</evidence>
<comment type="caution">
    <text evidence="2">The sequence shown here is derived from an EMBL/GenBank/DDBJ whole genome shotgun (WGS) entry which is preliminary data.</text>
</comment>
<keyword evidence="3" id="KW-1185">Reference proteome</keyword>
<protein>
    <submittedName>
        <fullName evidence="2">Uncharacterized protein</fullName>
    </submittedName>
</protein>
<sequence>MAMVSPNVPMCQALKEKIEPMQKGDEPDQRADSRVDWRSQLTVPSVLETLLLSFEDLKISTSKQLKIVANTILTSYFLFARERGFKTKTTKLIVGGYWVVVNSARESES</sequence>
<accession>A0A9J5XNE6</accession>
<feature type="region of interest" description="Disordered" evidence="1">
    <location>
        <begin position="15"/>
        <end position="34"/>
    </location>
</feature>
<evidence type="ECO:0000313" key="3">
    <source>
        <dbReference type="Proteomes" id="UP000824120"/>
    </source>
</evidence>
<dbReference type="AlphaFoldDB" id="A0A9J5XNE6"/>